<organism evidence="1 2">
    <name type="scientific">Haloarcula saliterrae</name>
    <dbReference type="NCBI Taxonomy" id="2950534"/>
    <lineage>
        <taxon>Archaea</taxon>
        <taxon>Methanobacteriati</taxon>
        <taxon>Methanobacteriota</taxon>
        <taxon>Stenosarchaea group</taxon>
        <taxon>Halobacteria</taxon>
        <taxon>Halobacteriales</taxon>
        <taxon>Haloarculaceae</taxon>
        <taxon>Haloarcula</taxon>
    </lineage>
</organism>
<sequence>MTDRIVVSRQPVDGLARRDIYEPRDDGRWRYEEQRYNGCKWVHVGSDVVDDVAIEGAEVLQA</sequence>
<proteinExistence type="predicted"/>
<keyword evidence="2" id="KW-1185">Reference proteome</keyword>
<gene>
    <name evidence="1" type="ORF">NDI56_03865</name>
</gene>
<reference evidence="1 2" key="1">
    <citation type="submission" date="2022-06" db="EMBL/GenBank/DDBJ databases">
        <title>Haloarcula sp. a new haloarchaeum isolate from saline soil.</title>
        <authorList>
            <person name="Strakova D."/>
            <person name="Galisteo C."/>
            <person name="Sanchez-Porro C."/>
            <person name="Ventosa A."/>
        </authorList>
    </citation>
    <scope>NUCLEOTIDE SEQUENCE [LARGE SCALE GENOMIC DNA]</scope>
    <source>
        <strain evidence="1 2">S1CR25-12</strain>
    </source>
</reference>
<comment type="caution">
    <text evidence="1">The sequence shown here is derived from an EMBL/GenBank/DDBJ whole genome shotgun (WGS) entry which is preliminary data.</text>
</comment>
<accession>A0ABU2F8M2</accession>
<evidence type="ECO:0000313" key="1">
    <source>
        <dbReference type="EMBL" id="MDS0258547.1"/>
    </source>
</evidence>
<dbReference type="EMBL" id="JAMQON010000001">
    <property type="protein sequence ID" value="MDS0258547.1"/>
    <property type="molecule type" value="Genomic_DNA"/>
</dbReference>
<evidence type="ECO:0000313" key="2">
    <source>
        <dbReference type="Proteomes" id="UP001259659"/>
    </source>
</evidence>
<dbReference type="Proteomes" id="UP001259659">
    <property type="component" value="Unassembled WGS sequence"/>
</dbReference>
<name>A0ABU2F8M2_9EURY</name>
<dbReference type="RefSeq" id="WP_310918111.1">
    <property type="nucleotide sequence ID" value="NZ_JAMQON010000001.1"/>
</dbReference>
<protein>
    <submittedName>
        <fullName evidence="1">Uncharacterized protein</fullName>
    </submittedName>
</protein>